<feature type="transmembrane region" description="Helical" evidence="1">
    <location>
        <begin position="31"/>
        <end position="52"/>
    </location>
</feature>
<evidence type="ECO:0000256" key="1">
    <source>
        <dbReference type="SAM" id="Phobius"/>
    </source>
</evidence>
<organism evidence="2 3">
    <name type="scientific">Paenibacillus turicensis</name>
    <dbReference type="NCBI Taxonomy" id="160487"/>
    <lineage>
        <taxon>Bacteria</taxon>
        <taxon>Bacillati</taxon>
        <taxon>Bacillota</taxon>
        <taxon>Bacilli</taxon>
        <taxon>Bacillales</taxon>
        <taxon>Paenibacillaceae</taxon>
        <taxon>Paenibacillus</taxon>
    </lineage>
</organism>
<keyword evidence="1" id="KW-0812">Transmembrane</keyword>
<proteinExistence type="predicted"/>
<evidence type="ECO:0000313" key="3">
    <source>
        <dbReference type="Proteomes" id="UP001519272"/>
    </source>
</evidence>
<dbReference type="EMBL" id="JAGGKG010000002">
    <property type="protein sequence ID" value="MBP1903951.1"/>
    <property type="molecule type" value="Genomic_DNA"/>
</dbReference>
<gene>
    <name evidence="2" type="ORF">J2Z32_000568</name>
</gene>
<dbReference type="RefSeq" id="WP_210087643.1">
    <property type="nucleotide sequence ID" value="NZ_JAGGKG010000002.1"/>
</dbReference>
<protein>
    <submittedName>
        <fullName evidence="2">Uncharacterized protein</fullName>
    </submittedName>
</protein>
<accession>A0ABS4FMZ8</accession>
<reference evidence="2 3" key="1">
    <citation type="submission" date="2021-03" db="EMBL/GenBank/DDBJ databases">
        <title>Genomic Encyclopedia of Type Strains, Phase IV (KMG-IV): sequencing the most valuable type-strain genomes for metagenomic binning, comparative biology and taxonomic classification.</title>
        <authorList>
            <person name="Goeker M."/>
        </authorList>
    </citation>
    <scope>NUCLEOTIDE SEQUENCE [LARGE SCALE GENOMIC DNA]</scope>
    <source>
        <strain evidence="2 3">DSM 14349</strain>
    </source>
</reference>
<keyword evidence="1" id="KW-0472">Membrane</keyword>
<evidence type="ECO:0000313" key="2">
    <source>
        <dbReference type="EMBL" id="MBP1903951.1"/>
    </source>
</evidence>
<sequence length="76" mass="8587">MVNAVALLVLTSIFVVVDVPFFKGKKMRRDLIVWIAVWIVSVCSAGIALFKINVPSPLILMKNFYEPINKFITSLF</sequence>
<name>A0ABS4FMZ8_9BACL</name>
<comment type="caution">
    <text evidence="2">The sequence shown here is derived from an EMBL/GenBank/DDBJ whole genome shotgun (WGS) entry which is preliminary data.</text>
</comment>
<keyword evidence="3" id="KW-1185">Reference proteome</keyword>
<dbReference type="Proteomes" id="UP001519272">
    <property type="component" value="Unassembled WGS sequence"/>
</dbReference>
<feature type="transmembrane region" description="Helical" evidence="1">
    <location>
        <begin position="6"/>
        <end position="24"/>
    </location>
</feature>
<keyword evidence="1" id="KW-1133">Transmembrane helix</keyword>